<accession>A0A256A4Q0</accession>
<comment type="caution">
    <text evidence="2">The sequence shown here is derived from an EMBL/GenBank/DDBJ whole genome shotgun (WGS) entry which is preliminary data.</text>
</comment>
<dbReference type="RefSeq" id="WP_094485086.1">
    <property type="nucleotide sequence ID" value="NZ_NOXX01000115.1"/>
</dbReference>
<protein>
    <submittedName>
        <fullName evidence="2">Uncharacterized protein</fullName>
    </submittedName>
</protein>
<feature type="compositionally biased region" description="Low complexity" evidence="1">
    <location>
        <begin position="98"/>
        <end position="109"/>
    </location>
</feature>
<gene>
    <name evidence="2" type="ORF">CHX27_01935</name>
</gene>
<dbReference type="Proteomes" id="UP000216035">
    <property type="component" value="Unassembled WGS sequence"/>
</dbReference>
<keyword evidence="3" id="KW-1185">Reference proteome</keyword>
<evidence type="ECO:0000313" key="2">
    <source>
        <dbReference type="EMBL" id="OYQ48683.1"/>
    </source>
</evidence>
<evidence type="ECO:0000256" key="1">
    <source>
        <dbReference type="SAM" id="MobiDB-lite"/>
    </source>
</evidence>
<feature type="region of interest" description="Disordered" evidence="1">
    <location>
        <begin position="93"/>
        <end position="116"/>
    </location>
</feature>
<dbReference type="AlphaFoldDB" id="A0A256A4Q0"/>
<dbReference type="InterPro" id="IPR009921">
    <property type="entry name" value="YehS-like"/>
</dbReference>
<sequence>MTNNDIFKKLRVALKLRDEHIVEILQLVDFRITKSELSAFFRDEKHPNYVECGDQILRNFLNGLVLFLRGSKEQPKQPSDVLRDIHKDFLEAQTQKTPAAPVKRAAQKPAAKKAVPKKSVVEKVAYKNGKKK</sequence>
<organism evidence="2 3">
    <name type="scientific">Flavobacterium aurantiibacter</name>
    <dbReference type="NCBI Taxonomy" id="2023067"/>
    <lineage>
        <taxon>Bacteria</taxon>
        <taxon>Pseudomonadati</taxon>
        <taxon>Bacteroidota</taxon>
        <taxon>Flavobacteriia</taxon>
        <taxon>Flavobacteriales</taxon>
        <taxon>Flavobacteriaceae</taxon>
        <taxon>Flavobacterium</taxon>
    </lineage>
</organism>
<dbReference type="OrthoDB" id="9788465at2"/>
<proteinExistence type="predicted"/>
<evidence type="ECO:0000313" key="3">
    <source>
        <dbReference type="Proteomes" id="UP000216035"/>
    </source>
</evidence>
<dbReference type="EMBL" id="NOXX01000115">
    <property type="protein sequence ID" value="OYQ48683.1"/>
    <property type="molecule type" value="Genomic_DNA"/>
</dbReference>
<dbReference type="Pfam" id="PF07308">
    <property type="entry name" value="DUF1456"/>
    <property type="match status" value="1"/>
</dbReference>
<dbReference type="PANTHER" id="PTHR37805">
    <property type="entry name" value="CYTOPLASMIC PROTEIN-RELATED"/>
    <property type="match status" value="1"/>
</dbReference>
<reference evidence="2 3" key="1">
    <citation type="submission" date="2017-07" db="EMBL/GenBank/DDBJ databases">
        <title>Flavobacterium cyanobacteriorum sp. nov., isolated from cyanobacterial aggregates in a eutrophic lake.</title>
        <authorList>
            <person name="Cai H."/>
        </authorList>
    </citation>
    <scope>NUCLEOTIDE SEQUENCE [LARGE SCALE GENOMIC DNA]</scope>
    <source>
        <strain evidence="2 3">TH167</strain>
    </source>
</reference>
<name>A0A256A4Q0_9FLAO</name>
<dbReference type="PANTHER" id="PTHR37805:SF1">
    <property type="entry name" value="CYTOPLASMIC PROTEIN"/>
    <property type="match status" value="1"/>
</dbReference>